<name>A0A9P6XQW5_RHIOR</name>
<dbReference type="AlphaFoldDB" id="A0A9P6XQW5"/>
<proteinExistence type="predicted"/>
<sequence>MIAPLGTVRRALAGILLVTPPELQAHVDAVARAIVAKHGFVEHRSYVAQVGRGEQIELFFVVPENDPPRPLVEWDRLRDEIGDALGEASPDRWLTIMFTTDREWTL</sequence>
<gene>
    <name evidence="1" type="ORF">G6F51_013753</name>
</gene>
<protein>
    <submittedName>
        <fullName evidence="1">Uncharacterized protein</fullName>
    </submittedName>
</protein>
<dbReference type="Proteomes" id="UP000717996">
    <property type="component" value="Unassembled WGS sequence"/>
</dbReference>
<evidence type="ECO:0000313" key="2">
    <source>
        <dbReference type="Proteomes" id="UP000717996"/>
    </source>
</evidence>
<reference evidence="1" key="1">
    <citation type="journal article" date="2020" name="Microb. Genom.">
        <title>Genetic diversity of clinical and environmental Mucorales isolates obtained from an investigation of mucormycosis cases among solid organ transplant recipients.</title>
        <authorList>
            <person name="Nguyen M.H."/>
            <person name="Kaul D."/>
            <person name="Muto C."/>
            <person name="Cheng S.J."/>
            <person name="Richter R.A."/>
            <person name="Bruno V.M."/>
            <person name="Liu G."/>
            <person name="Beyhan S."/>
            <person name="Sundermann A.J."/>
            <person name="Mounaud S."/>
            <person name="Pasculle A.W."/>
            <person name="Nierman W.C."/>
            <person name="Driscoll E."/>
            <person name="Cumbie R."/>
            <person name="Clancy C.J."/>
            <person name="Dupont C.L."/>
        </authorList>
    </citation>
    <scope>NUCLEOTIDE SEQUENCE</scope>
    <source>
        <strain evidence="1">GL16</strain>
    </source>
</reference>
<accession>A0A9P6XQW5</accession>
<evidence type="ECO:0000313" key="1">
    <source>
        <dbReference type="EMBL" id="KAG1530722.1"/>
    </source>
</evidence>
<comment type="caution">
    <text evidence="1">The sequence shown here is derived from an EMBL/GenBank/DDBJ whole genome shotgun (WGS) entry which is preliminary data.</text>
</comment>
<organism evidence="1 2">
    <name type="scientific">Rhizopus oryzae</name>
    <name type="common">Mucormycosis agent</name>
    <name type="synonym">Rhizopus arrhizus var. delemar</name>
    <dbReference type="NCBI Taxonomy" id="64495"/>
    <lineage>
        <taxon>Eukaryota</taxon>
        <taxon>Fungi</taxon>
        <taxon>Fungi incertae sedis</taxon>
        <taxon>Mucoromycota</taxon>
        <taxon>Mucoromycotina</taxon>
        <taxon>Mucoromycetes</taxon>
        <taxon>Mucorales</taxon>
        <taxon>Mucorineae</taxon>
        <taxon>Rhizopodaceae</taxon>
        <taxon>Rhizopus</taxon>
    </lineage>
</organism>
<dbReference type="EMBL" id="JAANIT010006313">
    <property type="protein sequence ID" value="KAG1530722.1"/>
    <property type="molecule type" value="Genomic_DNA"/>
</dbReference>